<evidence type="ECO:0000313" key="2">
    <source>
        <dbReference type="EMBL" id="NEN23742.1"/>
    </source>
</evidence>
<keyword evidence="3" id="KW-1185">Reference proteome</keyword>
<gene>
    <name evidence="1" type="ORF">G3O08_09195</name>
    <name evidence="2" type="ORF">G3O08_09540</name>
</gene>
<organism evidence="1 3">
    <name type="scientific">Cryomorpha ignava</name>
    <dbReference type="NCBI Taxonomy" id="101383"/>
    <lineage>
        <taxon>Bacteria</taxon>
        <taxon>Pseudomonadati</taxon>
        <taxon>Bacteroidota</taxon>
        <taxon>Flavobacteriia</taxon>
        <taxon>Flavobacteriales</taxon>
        <taxon>Cryomorphaceae</taxon>
        <taxon>Cryomorpha</taxon>
    </lineage>
</organism>
<evidence type="ECO:0008006" key="4">
    <source>
        <dbReference type="Google" id="ProtNLM"/>
    </source>
</evidence>
<protein>
    <recommendedName>
        <fullName evidence="4">IS110 family transposase</fullName>
    </recommendedName>
</protein>
<dbReference type="EMBL" id="JAAGVY010000014">
    <property type="protein sequence ID" value="NEN23742.1"/>
    <property type="molecule type" value="Genomic_DNA"/>
</dbReference>
<name>A0A7K3WQ43_9FLAO</name>
<evidence type="ECO:0000313" key="1">
    <source>
        <dbReference type="EMBL" id="NEN23676.1"/>
    </source>
</evidence>
<sequence>MKAQVAVQRKLLILVYTLCKKDQEYEPDYFNKKIAQAEAQATQDKLKKSLPLEV</sequence>
<dbReference type="Proteomes" id="UP000486602">
    <property type="component" value="Unassembled WGS sequence"/>
</dbReference>
<dbReference type="EMBL" id="JAAGVY010000014">
    <property type="protein sequence ID" value="NEN23676.1"/>
    <property type="molecule type" value="Genomic_DNA"/>
</dbReference>
<accession>A0A7K3WQ43</accession>
<evidence type="ECO:0000313" key="3">
    <source>
        <dbReference type="Proteomes" id="UP000486602"/>
    </source>
</evidence>
<proteinExistence type="predicted"/>
<reference evidence="1 3" key="1">
    <citation type="submission" date="2020-02" db="EMBL/GenBank/DDBJ databases">
        <title>Out from the shadows clarifying the taxonomy of the family Cryomorphaceae and related taxa by utilizing the GTDB taxonomic framework.</title>
        <authorList>
            <person name="Bowman J.P."/>
        </authorList>
    </citation>
    <scope>NUCLEOTIDE SEQUENCE [LARGE SCALE GENOMIC DNA]</scope>
    <source>
        <strain evidence="1 3">QSSC 1-22</strain>
    </source>
</reference>
<dbReference type="AlphaFoldDB" id="A0A7K3WQ43"/>
<comment type="caution">
    <text evidence="1">The sequence shown here is derived from an EMBL/GenBank/DDBJ whole genome shotgun (WGS) entry which is preliminary data.</text>
</comment>